<evidence type="ECO:0000313" key="1">
    <source>
        <dbReference type="EMBL" id="KAI5667002.1"/>
    </source>
</evidence>
<sequence length="373" mass="42051">MEEVLAHVHPGPIVPDVLTRQHEHRSGLIWSGDHKMCFTDLQCRRFGRSEEGTLGSLDFESFVWLPYHDRDLVPSDLWRVEVPLICYEIYIPDICDTRLDLHRIQLRGNDHTYWGAQHASHVETWHQWRLRVRDGLALAVEILLYPNDEYIRWYRGITQTSMLQEVDDMASVTIIRRFTVSVGDTLGCTPSQHDIQQIFSVQLSCRRPREHVPDRGARGVNRGARRQSGHGVRGGRPPVPPFPSRPGHADPEHVEIERGEGSGHVERGEGSRGGHPPIDPFECPNLDRPSFSLGLTQPSQSPASTSLGFSSFRAPPPPGTASSSTPHQPVSQASSSDKEERRDDTDDVQHLRFGYRVGKRQRGSCRPTGHSCN</sequence>
<comment type="caution">
    <text evidence="1">The sequence shown here is derived from an EMBL/GenBank/DDBJ whole genome shotgun (WGS) entry which is preliminary data.</text>
</comment>
<dbReference type="EMBL" id="CM044704">
    <property type="protein sequence ID" value="KAI5667002.1"/>
    <property type="molecule type" value="Genomic_DNA"/>
</dbReference>
<dbReference type="Proteomes" id="UP001060085">
    <property type="component" value="Linkage Group LG04"/>
</dbReference>
<protein>
    <submittedName>
        <fullName evidence="1">Uncharacterized protein</fullName>
    </submittedName>
</protein>
<accession>A0ACC0B2W9</accession>
<gene>
    <name evidence="1" type="ORF">M9H77_16855</name>
</gene>
<organism evidence="1 2">
    <name type="scientific">Catharanthus roseus</name>
    <name type="common">Madagascar periwinkle</name>
    <name type="synonym">Vinca rosea</name>
    <dbReference type="NCBI Taxonomy" id="4058"/>
    <lineage>
        <taxon>Eukaryota</taxon>
        <taxon>Viridiplantae</taxon>
        <taxon>Streptophyta</taxon>
        <taxon>Embryophyta</taxon>
        <taxon>Tracheophyta</taxon>
        <taxon>Spermatophyta</taxon>
        <taxon>Magnoliopsida</taxon>
        <taxon>eudicotyledons</taxon>
        <taxon>Gunneridae</taxon>
        <taxon>Pentapetalae</taxon>
        <taxon>asterids</taxon>
        <taxon>lamiids</taxon>
        <taxon>Gentianales</taxon>
        <taxon>Apocynaceae</taxon>
        <taxon>Rauvolfioideae</taxon>
        <taxon>Vinceae</taxon>
        <taxon>Catharanthinae</taxon>
        <taxon>Catharanthus</taxon>
    </lineage>
</organism>
<evidence type="ECO:0000313" key="2">
    <source>
        <dbReference type="Proteomes" id="UP001060085"/>
    </source>
</evidence>
<proteinExistence type="predicted"/>
<reference evidence="2" key="1">
    <citation type="journal article" date="2023" name="Nat. Plants">
        <title>Single-cell RNA sequencing provides a high-resolution roadmap for understanding the multicellular compartmentation of specialized metabolism.</title>
        <authorList>
            <person name="Sun S."/>
            <person name="Shen X."/>
            <person name="Li Y."/>
            <person name="Li Y."/>
            <person name="Wang S."/>
            <person name="Li R."/>
            <person name="Zhang H."/>
            <person name="Shen G."/>
            <person name="Guo B."/>
            <person name="Wei J."/>
            <person name="Xu J."/>
            <person name="St-Pierre B."/>
            <person name="Chen S."/>
            <person name="Sun C."/>
        </authorList>
    </citation>
    <scope>NUCLEOTIDE SEQUENCE [LARGE SCALE GENOMIC DNA]</scope>
</reference>
<keyword evidence="2" id="KW-1185">Reference proteome</keyword>
<name>A0ACC0B2W9_CATRO</name>